<keyword evidence="1" id="KW-1133">Transmembrane helix</keyword>
<organism evidence="2">
    <name type="scientific">Hexamita inflata</name>
    <dbReference type="NCBI Taxonomy" id="28002"/>
    <lineage>
        <taxon>Eukaryota</taxon>
        <taxon>Metamonada</taxon>
        <taxon>Diplomonadida</taxon>
        <taxon>Hexamitidae</taxon>
        <taxon>Hexamitinae</taxon>
        <taxon>Hexamita</taxon>
    </lineage>
</organism>
<gene>
    <name evidence="2" type="ORF">HINF_LOCUS63080</name>
    <name evidence="3" type="ORF">HINF_LOCUS9463</name>
</gene>
<proteinExistence type="predicted"/>
<keyword evidence="1" id="KW-0472">Membrane</keyword>
<dbReference type="EMBL" id="CATOUU010001169">
    <property type="protein sequence ID" value="CAI9975435.1"/>
    <property type="molecule type" value="Genomic_DNA"/>
</dbReference>
<feature type="transmembrane region" description="Helical" evidence="1">
    <location>
        <begin position="107"/>
        <end position="128"/>
    </location>
</feature>
<evidence type="ECO:0000313" key="2">
    <source>
        <dbReference type="EMBL" id="CAI9975435.1"/>
    </source>
</evidence>
<name>A0AA86RD93_9EUKA</name>
<protein>
    <submittedName>
        <fullName evidence="3">Hypothetical_protein</fullName>
    </submittedName>
</protein>
<reference evidence="2" key="1">
    <citation type="submission" date="2023-06" db="EMBL/GenBank/DDBJ databases">
        <authorList>
            <person name="Kurt Z."/>
        </authorList>
    </citation>
    <scope>NUCLEOTIDE SEQUENCE</scope>
</reference>
<dbReference type="AlphaFoldDB" id="A0AA86RD93"/>
<evidence type="ECO:0000313" key="4">
    <source>
        <dbReference type="Proteomes" id="UP001642409"/>
    </source>
</evidence>
<accession>A0AA86RD93</accession>
<dbReference type="Proteomes" id="UP001642409">
    <property type="component" value="Unassembled WGS sequence"/>
</dbReference>
<evidence type="ECO:0000313" key="3">
    <source>
        <dbReference type="EMBL" id="CAL5986550.1"/>
    </source>
</evidence>
<keyword evidence="1" id="KW-0812">Transmembrane</keyword>
<evidence type="ECO:0000256" key="1">
    <source>
        <dbReference type="SAM" id="Phobius"/>
    </source>
</evidence>
<sequence>MITVQPTDTIISALIGQDERREKYDYVQPGIVISSCLLYLIGDKFLLLANYISQQITIIQIIKENRGLIVNLTNNSYLVFLRRVSAYNYVQLSTYTNNKRKIKDNPYMVQLISFGILNAAFVLIGQLYNILDYNQNLFKYSPKANPIQQ</sequence>
<dbReference type="EMBL" id="CAXDID020000020">
    <property type="protein sequence ID" value="CAL5986550.1"/>
    <property type="molecule type" value="Genomic_DNA"/>
</dbReference>
<comment type="caution">
    <text evidence="2">The sequence shown here is derived from an EMBL/GenBank/DDBJ whole genome shotgun (WGS) entry which is preliminary data.</text>
</comment>
<keyword evidence="4" id="KW-1185">Reference proteome</keyword>
<reference evidence="3 4" key="2">
    <citation type="submission" date="2024-07" db="EMBL/GenBank/DDBJ databases">
        <authorList>
            <person name="Akdeniz Z."/>
        </authorList>
    </citation>
    <scope>NUCLEOTIDE SEQUENCE [LARGE SCALE GENOMIC DNA]</scope>
</reference>